<comment type="caution">
    <text evidence="1">The sequence shown here is derived from an EMBL/GenBank/DDBJ whole genome shotgun (WGS) entry which is preliminary data.</text>
</comment>
<dbReference type="AlphaFoldDB" id="A0A9W5B7E7"/>
<accession>A0A9W5B7E7</accession>
<proteinExistence type="predicted"/>
<name>A0A9W5B7E7_9HYPH</name>
<protein>
    <submittedName>
        <fullName evidence="1">Uncharacterized protein</fullName>
    </submittedName>
</protein>
<gene>
    <name evidence="1" type="ORF">AGR2A_pa60163</name>
</gene>
<sequence>MQFSNGLDYDSGNLGVFPSRVWSFYGTLLQPGGCRIRHVALLSFTAQMRVDDICGQDVRDIRFWSGVKD</sequence>
<dbReference type="EMBL" id="FBVY01000044">
    <property type="protein sequence ID" value="CUX02872.1"/>
    <property type="molecule type" value="Genomic_DNA"/>
</dbReference>
<organism evidence="1 2">
    <name type="scientific">Agrobacterium genomosp. 2 str. CFBP 5494</name>
    <dbReference type="NCBI Taxonomy" id="1183436"/>
    <lineage>
        <taxon>Bacteria</taxon>
        <taxon>Pseudomonadati</taxon>
        <taxon>Pseudomonadota</taxon>
        <taxon>Alphaproteobacteria</taxon>
        <taxon>Hyphomicrobiales</taxon>
        <taxon>Rhizobiaceae</taxon>
        <taxon>Rhizobium/Agrobacterium group</taxon>
        <taxon>Agrobacterium</taxon>
        <taxon>Agrobacterium tumefaciens complex</taxon>
    </lineage>
</organism>
<reference evidence="1 2" key="1">
    <citation type="submission" date="2016-01" db="EMBL/GenBank/DDBJ databases">
        <authorList>
            <person name="Regsiter A."/>
            <person name="william w."/>
        </authorList>
    </citation>
    <scope>NUCLEOTIDE SEQUENCE [LARGE SCALE GENOMIC DNA]</scope>
    <source>
        <strain evidence="1 2">CFBP 5494</strain>
    </source>
</reference>
<evidence type="ECO:0000313" key="2">
    <source>
        <dbReference type="Proteomes" id="UP000191933"/>
    </source>
</evidence>
<keyword evidence="2" id="KW-1185">Reference proteome</keyword>
<dbReference type="Proteomes" id="UP000191933">
    <property type="component" value="Unassembled WGS sequence"/>
</dbReference>
<evidence type="ECO:0000313" key="1">
    <source>
        <dbReference type="EMBL" id="CUX02872.1"/>
    </source>
</evidence>